<proteinExistence type="inferred from homology"/>
<evidence type="ECO:0000313" key="6">
    <source>
        <dbReference type="EMBL" id="UOA15978.1"/>
    </source>
</evidence>
<evidence type="ECO:0000256" key="3">
    <source>
        <dbReference type="ARBA" id="ARBA00022833"/>
    </source>
</evidence>
<comment type="similarity">
    <text evidence="1">Belongs to the Gfa family.</text>
</comment>
<evidence type="ECO:0000313" key="7">
    <source>
        <dbReference type="Proteomes" id="UP000831019"/>
    </source>
</evidence>
<keyword evidence="3" id="KW-0862">Zinc</keyword>
<protein>
    <submittedName>
        <fullName evidence="6">Glutathione-dependent formaldehyde-activating enzyme</fullName>
        <ecNumber evidence="6">4.4.1.22</ecNumber>
    </submittedName>
</protein>
<dbReference type="RefSeq" id="WP_243261441.1">
    <property type="nucleotide sequence ID" value="NZ_CP085144.1"/>
</dbReference>
<dbReference type="EMBL" id="CP085144">
    <property type="protein sequence ID" value="UOA15978.1"/>
    <property type="molecule type" value="Genomic_DNA"/>
</dbReference>
<dbReference type="SUPFAM" id="SSF51316">
    <property type="entry name" value="Mss4-like"/>
    <property type="match status" value="1"/>
</dbReference>
<dbReference type="PROSITE" id="PS51891">
    <property type="entry name" value="CENP_V_GFA"/>
    <property type="match status" value="1"/>
</dbReference>
<accession>A0ABY3ZMX8</accession>
<gene>
    <name evidence="6" type="primary">gfa</name>
    <name evidence="6" type="ORF">DSM109990_02831</name>
</gene>
<dbReference type="EC" id="4.4.1.22" evidence="6"/>
<organism evidence="6 7">
    <name type="scientific">Sulfitobacter dubius</name>
    <dbReference type="NCBI Taxonomy" id="218673"/>
    <lineage>
        <taxon>Bacteria</taxon>
        <taxon>Pseudomonadati</taxon>
        <taxon>Pseudomonadota</taxon>
        <taxon>Alphaproteobacteria</taxon>
        <taxon>Rhodobacterales</taxon>
        <taxon>Roseobacteraceae</taxon>
        <taxon>Sulfitobacter</taxon>
    </lineage>
</organism>
<dbReference type="InterPro" id="IPR006913">
    <property type="entry name" value="CENP-V/GFA"/>
</dbReference>
<dbReference type="PANTHER" id="PTHR33337">
    <property type="entry name" value="GFA DOMAIN-CONTAINING PROTEIN"/>
    <property type="match status" value="1"/>
</dbReference>
<dbReference type="Pfam" id="PF04828">
    <property type="entry name" value="GFA"/>
    <property type="match status" value="1"/>
</dbReference>
<keyword evidence="7" id="KW-1185">Reference proteome</keyword>
<keyword evidence="4 6" id="KW-0456">Lyase</keyword>
<sequence>MNMLTLPMTGHCRCGQVEVRVTAPPLLTGACHCTGCQRMSSSAFSLSVAISHDSFEVTKGEPVIGGMHGDEARHFHCPHCKSWMFTRIGSGANAFVNLRPTMLEDASWFVPFIESYTSEKLPWATTPAQHSYKEFPPMEAYLALMAEYGKQQGEDH</sequence>
<reference evidence="7" key="1">
    <citation type="journal article" date="2022" name="Microorganisms">
        <title>Beyond the ABCs#Discovery of Three New Plasmid Types in Rhodobacterales (RepQ, RepY, RepW).</title>
        <authorList>
            <person name="Freese H.M."/>
            <person name="Ringel V."/>
            <person name="Overmann J."/>
            <person name="Petersen J."/>
        </authorList>
    </citation>
    <scope>NUCLEOTIDE SEQUENCE [LARGE SCALE GENOMIC DNA]</scope>
    <source>
        <strain evidence="7">DSM 109990</strain>
    </source>
</reference>
<dbReference type="PANTHER" id="PTHR33337:SF40">
    <property type="entry name" value="CENP-V_GFA DOMAIN-CONTAINING PROTEIN-RELATED"/>
    <property type="match status" value="1"/>
</dbReference>
<dbReference type="GO" id="GO:0051907">
    <property type="term" value="F:S-(hydroxymethyl)glutathione synthase activity"/>
    <property type="evidence" value="ECO:0007669"/>
    <property type="project" value="UniProtKB-EC"/>
</dbReference>
<evidence type="ECO:0000259" key="5">
    <source>
        <dbReference type="PROSITE" id="PS51891"/>
    </source>
</evidence>
<dbReference type="Proteomes" id="UP000831019">
    <property type="component" value="Chromosome"/>
</dbReference>
<keyword evidence="2" id="KW-0479">Metal-binding</keyword>
<name>A0ABY3ZMX8_9RHOB</name>
<dbReference type="Gene3D" id="3.90.1590.10">
    <property type="entry name" value="glutathione-dependent formaldehyde- activating enzyme (gfa)"/>
    <property type="match status" value="1"/>
</dbReference>
<evidence type="ECO:0000256" key="4">
    <source>
        <dbReference type="ARBA" id="ARBA00023239"/>
    </source>
</evidence>
<feature type="domain" description="CENP-V/GFA" evidence="5">
    <location>
        <begin position="8"/>
        <end position="109"/>
    </location>
</feature>
<dbReference type="InterPro" id="IPR011057">
    <property type="entry name" value="Mss4-like_sf"/>
</dbReference>
<evidence type="ECO:0000256" key="2">
    <source>
        <dbReference type="ARBA" id="ARBA00022723"/>
    </source>
</evidence>
<evidence type="ECO:0000256" key="1">
    <source>
        <dbReference type="ARBA" id="ARBA00005495"/>
    </source>
</evidence>